<keyword evidence="1" id="KW-0677">Repeat</keyword>
<dbReference type="PANTHER" id="PTHR10622:SF13">
    <property type="entry name" value="NACHT DOMAIN-CONTAINING PROTEIN"/>
    <property type="match status" value="1"/>
</dbReference>
<evidence type="ECO:0000256" key="1">
    <source>
        <dbReference type="ARBA" id="ARBA00022737"/>
    </source>
</evidence>
<dbReference type="InterPro" id="IPR036322">
    <property type="entry name" value="WD40_repeat_dom_sf"/>
</dbReference>
<evidence type="ECO:0000256" key="2">
    <source>
        <dbReference type="PROSITE-ProRule" id="PRU00221"/>
    </source>
</evidence>
<dbReference type="AlphaFoldDB" id="A0A2J6QNX7"/>
<dbReference type="SMART" id="SM00320">
    <property type="entry name" value="WD40"/>
    <property type="match status" value="1"/>
</dbReference>
<keyword evidence="2" id="KW-0853">WD repeat</keyword>
<dbReference type="Proteomes" id="UP000235672">
    <property type="component" value="Unassembled WGS sequence"/>
</dbReference>
<name>A0A2J6QNX7_9HELO</name>
<dbReference type="InterPro" id="IPR027417">
    <property type="entry name" value="P-loop_NTPase"/>
</dbReference>
<dbReference type="PROSITE" id="PS50082">
    <property type="entry name" value="WD_REPEATS_2"/>
    <property type="match status" value="1"/>
</dbReference>
<dbReference type="Pfam" id="PF00400">
    <property type="entry name" value="WD40"/>
    <property type="match status" value="2"/>
</dbReference>
<dbReference type="STRING" id="1745343.A0A2J6QNX7"/>
<dbReference type="InterPro" id="IPR010730">
    <property type="entry name" value="HET"/>
</dbReference>
<dbReference type="Pfam" id="PF24883">
    <property type="entry name" value="NPHP3_N"/>
    <property type="match status" value="1"/>
</dbReference>
<feature type="domain" description="Nephrocystin 3-like N-terminal" evidence="4">
    <location>
        <begin position="437"/>
        <end position="597"/>
    </location>
</feature>
<sequence>MEEDPSLYPPSSCVRATLKREQKAQSQQYLTPSEEKAPGSFLKVMFDFENPKLERFGQPAWLTTIGWTGALAATKRNLNLPRGCRPAGCATLNLTSSSNLHLTSRLCQLDDLTAIEIPCSCDPSSDEFLFQFCAVSHATSNSTSSLYSAMAMRLLAVSDDGHFTQERFAKDSIPPYAILSHRWSTHEDDEITFKGIAEGIHDKKKLGYQKLQFCSAQAKADGLHYFWVDTCCINQSDQNELSIAIYSMFRWYQKAVKCYVYLADVYIGDRDDPSISAAKGSALTKSEWFSRGWTLQELLAPEVVEFYTRDGVRLGDKSSLEQQIAEITDIPISVLRGRSLSRFTPEEIFSWVERRRTKKVEDKAYCLLGVFNVSMLLDYGEGEEMAFSRLYREIENRVPDMDGLLKTLPYATDAPFNTAKWQHEPTCLPDTRVDLQQQIHGWIDGSDERTIFWLNGLAGTGKSTIARTVARNCFQQGRLGASFFFSKGSADISHAGKFFTTIAAQLSEESQYLKRCIYDAIKENKSIATQSYANQWRQLILGPLSKLDRGYRPFAFVLVIDAMDECENNADITLILQLLVEAQSLRKVRLRVFLTSRPDTPIRHGFDQISEDKHRHIVLHNISPSVINHDISVFLTHKLQLIGRDNYFPDNWLGLDIIADLVQKANGLFIWAATACRFIGGGPLAKRRIAAILAGEIDAESPEEHLNRLYTSVLQSSIPQNYSEKSKQELRVFLRNILGSIAILLSPLSVNSLSTILNEELVGVAVKDLHAILDIPKEPTRQLRLHHPSFRDFLLNKDRCGDFWVDEKEAHRRLAACCIQLMSQTLKKDICRMHAPDSKASQVESSRLQKCLPPEVQYACVYWIQHLQKSSTQLYDNDKVHQFLQTYLLYWLEALGWMGKTSEGIQAILSLEAHIPATKSPNLHAFIHDAKRFALYNRLVIEQVPLQLYCSALVFAPKNSITRKKFESYIPYWIQLKPKVQAHWNVALQTLEGHTGSVSSVAFSPDGKQVVSGSYDKTVRLWDAVTGSALQTLEGHTDWVWSVAFS</sequence>
<proteinExistence type="predicted"/>
<evidence type="ECO:0000259" key="3">
    <source>
        <dbReference type="Pfam" id="PF06985"/>
    </source>
</evidence>
<reference evidence="5 6" key="1">
    <citation type="submission" date="2016-05" db="EMBL/GenBank/DDBJ databases">
        <title>A degradative enzymes factory behind the ericoid mycorrhizal symbiosis.</title>
        <authorList>
            <consortium name="DOE Joint Genome Institute"/>
            <person name="Martino E."/>
            <person name="Morin E."/>
            <person name="Grelet G."/>
            <person name="Kuo A."/>
            <person name="Kohler A."/>
            <person name="Daghino S."/>
            <person name="Barry K."/>
            <person name="Choi C."/>
            <person name="Cichocki N."/>
            <person name="Clum A."/>
            <person name="Copeland A."/>
            <person name="Hainaut M."/>
            <person name="Haridas S."/>
            <person name="Labutti K."/>
            <person name="Lindquist E."/>
            <person name="Lipzen A."/>
            <person name="Khouja H.-R."/>
            <person name="Murat C."/>
            <person name="Ohm R."/>
            <person name="Olson A."/>
            <person name="Spatafora J."/>
            <person name="Veneault-Fourrey C."/>
            <person name="Henrissat B."/>
            <person name="Grigoriev I."/>
            <person name="Martin F."/>
            <person name="Perotto S."/>
        </authorList>
    </citation>
    <scope>NUCLEOTIDE SEQUENCE [LARGE SCALE GENOMIC DNA]</scope>
    <source>
        <strain evidence="5 6">UAMH 7357</strain>
    </source>
</reference>
<dbReference type="Gene3D" id="3.40.50.300">
    <property type="entry name" value="P-loop containing nucleotide triphosphate hydrolases"/>
    <property type="match status" value="1"/>
</dbReference>
<protein>
    <submittedName>
        <fullName evidence="5">HET-domain-containing protein</fullName>
    </submittedName>
</protein>
<dbReference type="Pfam" id="PF06985">
    <property type="entry name" value="HET"/>
    <property type="match status" value="1"/>
</dbReference>
<evidence type="ECO:0000313" key="5">
    <source>
        <dbReference type="EMBL" id="PMD27952.1"/>
    </source>
</evidence>
<dbReference type="PANTHER" id="PTHR10622">
    <property type="entry name" value="HET DOMAIN-CONTAINING PROTEIN"/>
    <property type="match status" value="1"/>
</dbReference>
<dbReference type="OrthoDB" id="674604at2759"/>
<evidence type="ECO:0000313" key="6">
    <source>
        <dbReference type="Proteomes" id="UP000235672"/>
    </source>
</evidence>
<dbReference type="InterPro" id="IPR001680">
    <property type="entry name" value="WD40_rpt"/>
</dbReference>
<gene>
    <name evidence="5" type="ORF">NA56DRAFT_743241</name>
</gene>
<accession>A0A2J6QNX7</accession>
<feature type="domain" description="Heterokaryon incompatibility" evidence="3">
    <location>
        <begin position="176"/>
        <end position="263"/>
    </location>
</feature>
<feature type="non-terminal residue" evidence="5">
    <location>
        <position position="1046"/>
    </location>
</feature>
<dbReference type="EMBL" id="KZ613465">
    <property type="protein sequence ID" value="PMD27952.1"/>
    <property type="molecule type" value="Genomic_DNA"/>
</dbReference>
<dbReference type="Gene3D" id="2.130.10.10">
    <property type="entry name" value="YVTN repeat-like/Quinoprotein amine dehydrogenase"/>
    <property type="match status" value="1"/>
</dbReference>
<keyword evidence="6" id="KW-1185">Reference proteome</keyword>
<dbReference type="PROSITE" id="PS50294">
    <property type="entry name" value="WD_REPEATS_REGION"/>
    <property type="match status" value="1"/>
</dbReference>
<dbReference type="InterPro" id="IPR015943">
    <property type="entry name" value="WD40/YVTN_repeat-like_dom_sf"/>
</dbReference>
<dbReference type="InterPro" id="IPR056884">
    <property type="entry name" value="NPHP3-like_N"/>
</dbReference>
<feature type="repeat" description="WD" evidence="2">
    <location>
        <begin position="991"/>
        <end position="1032"/>
    </location>
</feature>
<dbReference type="SUPFAM" id="SSF50978">
    <property type="entry name" value="WD40 repeat-like"/>
    <property type="match status" value="1"/>
</dbReference>
<evidence type="ECO:0000259" key="4">
    <source>
        <dbReference type="Pfam" id="PF24883"/>
    </source>
</evidence>
<dbReference type="SUPFAM" id="SSF52540">
    <property type="entry name" value="P-loop containing nucleoside triphosphate hydrolases"/>
    <property type="match status" value="1"/>
</dbReference>
<organism evidence="5 6">
    <name type="scientific">Hyaloscypha hepaticicola</name>
    <dbReference type="NCBI Taxonomy" id="2082293"/>
    <lineage>
        <taxon>Eukaryota</taxon>
        <taxon>Fungi</taxon>
        <taxon>Dikarya</taxon>
        <taxon>Ascomycota</taxon>
        <taxon>Pezizomycotina</taxon>
        <taxon>Leotiomycetes</taxon>
        <taxon>Helotiales</taxon>
        <taxon>Hyaloscyphaceae</taxon>
        <taxon>Hyaloscypha</taxon>
    </lineage>
</organism>